<protein>
    <submittedName>
        <fullName evidence="1">Uncharacterized protein</fullName>
    </submittedName>
</protein>
<keyword evidence="2" id="KW-1185">Reference proteome</keyword>
<organism evidence="1 2">
    <name type="scientific">Clostridium folliculivorans</name>
    <dbReference type="NCBI Taxonomy" id="2886038"/>
    <lineage>
        <taxon>Bacteria</taxon>
        <taxon>Bacillati</taxon>
        <taxon>Bacillota</taxon>
        <taxon>Clostridia</taxon>
        <taxon>Eubacteriales</taxon>
        <taxon>Clostridiaceae</taxon>
        <taxon>Clostridium</taxon>
    </lineage>
</organism>
<dbReference type="Proteomes" id="UP001057868">
    <property type="component" value="Unassembled WGS sequence"/>
</dbReference>
<reference evidence="1" key="1">
    <citation type="journal article" date="2023" name="Int. J. Syst. Evol. Microbiol.">
        <title>&lt;i&gt;Clostridium folliculivorans&lt;/i&gt; sp. nov., isolated from soil samples of an organic paddy in Japan.</title>
        <authorList>
            <person name="Tazawa J."/>
            <person name="Kobayashi H."/>
            <person name="Tanizawa Y."/>
            <person name="Uchino A."/>
            <person name="Tanaka F."/>
            <person name="Urashima Y."/>
            <person name="Miura S."/>
            <person name="Sakamoto M."/>
            <person name="Ohkuma M."/>
            <person name="Tohno M."/>
        </authorList>
    </citation>
    <scope>NUCLEOTIDE SEQUENCE</scope>
    <source>
        <strain evidence="1">D1-1</strain>
    </source>
</reference>
<proteinExistence type="predicted"/>
<name>A0A9W6D9Z8_9CLOT</name>
<gene>
    <name evidence="1" type="ORF">CFOLD11_11280</name>
</gene>
<comment type="caution">
    <text evidence="1">The sequence shown here is derived from an EMBL/GenBank/DDBJ whole genome shotgun (WGS) entry which is preliminary data.</text>
</comment>
<evidence type="ECO:0000313" key="1">
    <source>
        <dbReference type="EMBL" id="GKU24302.1"/>
    </source>
</evidence>
<dbReference type="EMBL" id="BQXY01000001">
    <property type="protein sequence ID" value="GKU24302.1"/>
    <property type="molecule type" value="Genomic_DNA"/>
</dbReference>
<dbReference type="RefSeq" id="WP_261851317.1">
    <property type="nucleotide sequence ID" value="NZ_BQXY01000001.1"/>
</dbReference>
<sequence>MRVNQCFCTYDKSEILKAIEPLYEHAKVNRRLFEKKIKVRDCEFNGDGYVRWDLSLITSNRKNLNAKELKRLEDMDLVKKCKKFLDSFQEPDKKFCLKITAYTDGFQLDIEVKTCKTNVENKEVKIDSLCYFIERAF</sequence>
<dbReference type="AlphaFoldDB" id="A0A9W6D9Z8"/>
<accession>A0A9W6D9Z8</accession>
<evidence type="ECO:0000313" key="2">
    <source>
        <dbReference type="Proteomes" id="UP001057868"/>
    </source>
</evidence>